<evidence type="ECO:0000256" key="4">
    <source>
        <dbReference type="ARBA" id="ARBA00022679"/>
    </source>
</evidence>
<dbReference type="SUPFAM" id="SSF55785">
    <property type="entry name" value="PYP-like sensor domain (PAS domain)"/>
    <property type="match status" value="1"/>
</dbReference>
<sequence length="387" mass="44112">MAVSNSKNFKNKALINDRFDLQNCGGEVFEFQTLIENAQVMILIFQDCRICYANPMTKILTGYNQDELLTNTNLRSQLQLHQKCPISDCGNHGATQRQEVRLSTKNGKECWLDCSLRVIQFAKKPAISIVAVDITKHKQAEQKIQQVLEQEKKLVSMVSHELRTPLNVISFSSKLLKNYGDRWKPSKVRKYLERLQRGVDTLSLLIDEWLILGKIDTGKLKFEPKPFNLEQFCDNLLSDLQLGDYHTNLHSNNCKLGERSPRQINFFNQGNDSLVNLDRRILQLILTNLLENAIKYSPEEKEIDFTVACSPKKVIFKIKDRGMGINQSDRPHLFQPFYRGENVDNIPGNGLGLAIVKKLVELSGGQINVESQLGIGTEFVISFPKSE</sequence>
<dbReference type="Gene3D" id="3.30.565.10">
    <property type="entry name" value="Histidine kinase-like ATPase, C-terminal domain"/>
    <property type="match status" value="1"/>
</dbReference>
<dbReference type="Pfam" id="PF02518">
    <property type="entry name" value="HATPase_c"/>
    <property type="match status" value="1"/>
</dbReference>
<evidence type="ECO:0000256" key="1">
    <source>
        <dbReference type="ARBA" id="ARBA00000085"/>
    </source>
</evidence>
<accession>A0A563VSN0</accession>
<keyword evidence="10" id="KW-1185">Reference proteome</keyword>
<dbReference type="InterPro" id="IPR035965">
    <property type="entry name" value="PAS-like_dom_sf"/>
</dbReference>
<dbReference type="InterPro" id="IPR036890">
    <property type="entry name" value="HATPase_C_sf"/>
</dbReference>
<evidence type="ECO:0000313" key="9">
    <source>
        <dbReference type="EMBL" id="VEP14387.1"/>
    </source>
</evidence>
<dbReference type="SUPFAM" id="SSF47384">
    <property type="entry name" value="Homodimeric domain of signal transducing histidine kinase"/>
    <property type="match status" value="1"/>
</dbReference>
<dbReference type="Proteomes" id="UP000320055">
    <property type="component" value="Unassembled WGS sequence"/>
</dbReference>
<dbReference type="InterPro" id="IPR036097">
    <property type="entry name" value="HisK_dim/P_sf"/>
</dbReference>
<dbReference type="PANTHER" id="PTHR43711:SF26">
    <property type="entry name" value="SENSOR HISTIDINE KINASE RCSC"/>
    <property type="match status" value="1"/>
</dbReference>
<dbReference type="Pfam" id="PF00512">
    <property type="entry name" value="HisKA"/>
    <property type="match status" value="1"/>
</dbReference>
<feature type="domain" description="PAC" evidence="8">
    <location>
        <begin position="96"/>
        <end position="146"/>
    </location>
</feature>
<dbReference type="Pfam" id="PF13426">
    <property type="entry name" value="PAS_9"/>
    <property type="match status" value="1"/>
</dbReference>
<dbReference type="CDD" id="cd00130">
    <property type="entry name" value="PAS"/>
    <property type="match status" value="1"/>
</dbReference>
<keyword evidence="5 9" id="KW-0418">Kinase</keyword>
<dbReference type="SMART" id="SM00387">
    <property type="entry name" value="HATPase_c"/>
    <property type="match status" value="1"/>
</dbReference>
<evidence type="ECO:0000256" key="5">
    <source>
        <dbReference type="ARBA" id="ARBA00022777"/>
    </source>
</evidence>
<organism evidence="9 10">
    <name type="scientific">Hyella patelloides LEGE 07179</name>
    <dbReference type="NCBI Taxonomy" id="945734"/>
    <lineage>
        <taxon>Bacteria</taxon>
        <taxon>Bacillati</taxon>
        <taxon>Cyanobacteriota</taxon>
        <taxon>Cyanophyceae</taxon>
        <taxon>Pleurocapsales</taxon>
        <taxon>Hyellaceae</taxon>
        <taxon>Hyella</taxon>
    </lineage>
</organism>
<proteinExistence type="predicted"/>
<feature type="domain" description="Histidine kinase" evidence="7">
    <location>
        <begin position="157"/>
        <end position="387"/>
    </location>
</feature>
<dbReference type="OrthoDB" id="509491at2"/>
<dbReference type="InterPro" id="IPR004358">
    <property type="entry name" value="Sig_transdc_His_kin-like_C"/>
</dbReference>
<dbReference type="EMBL" id="CAACVJ010000179">
    <property type="protein sequence ID" value="VEP14387.1"/>
    <property type="molecule type" value="Genomic_DNA"/>
</dbReference>
<reference evidence="9 10" key="1">
    <citation type="submission" date="2019-01" db="EMBL/GenBank/DDBJ databases">
        <authorList>
            <person name="Brito A."/>
        </authorList>
    </citation>
    <scope>NUCLEOTIDE SEQUENCE [LARGE SCALE GENOMIC DNA]</scope>
    <source>
        <strain evidence="9">1</strain>
    </source>
</reference>
<keyword evidence="3" id="KW-0597">Phosphoprotein</keyword>
<protein>
    <recommendedName>
        <fullName evidence="2">histidine kinase</fullName>
        <ecNumber evidence="2">2.7.13.3</ecNumber>
    </recommendedName>
</protein>
<gene>
    <name evidence="9" type="ORF">H1P_260038</name>
</gene>
<dbReference type="AlphaFoldDB" id="A0A563VSN0"/>
<dbReference type="PROSITE" id="PS50113">
    <property type="entry name" value="PAC"/>
    <property type="match status" value="1"/>
</dbReference>
<dbReference type="PROSITE" id="PS50109">
    <property type="entry name" value="HIS_KIN"/>
    <property type="match status" value="1"/>
</dbReference>
<keyword evidence="4" id="KW-0808">Transferase</keyword>
<dbReference type="PANTHER" id="PTHR43711">
    <property type="entry name" value="TWO-COMPONENT HISTIDINE KINASE"/>
    <property type="match status" value="1"/>
</dbReference>
<comment type="catalytic activity">
    <reaction evidence="1">
        <text>ATP + protein L-histidine = ADP + protein N-phospho-L-histidine.</text>
        <dbReference type="EC" id="2.7.13.3"/>
    </reaction>
</comment>
<dbReference type="CDD" id="cd00082">
    <property type="entry name" value="HisKA"/>
    <property type="match status" value="1"/>
</dbReference>
<evidence type="ECO:0000259" key="7">
    <source>
        <dbReference type="PROSITE" id="PS50109"/>
    </source>
</evidence>
<evidence type="ECO:0000256" key="3">
    <source>
        <dbReference type="ARBA" id="ARBA00022553"/>
    </source>
</evidence>
<dbReference type="InterPro" id="IPR005467">
    <property type="entry name" value="His_kinase_dom"/>
</dbReference>
<dbReference type="InterPro" id="IPR050736">
    <property type="entry name" value="Sensor_HK_Regulatory"/>
</dbReference>
<dbReference type="Gene3D" id="1.10.287.130">
    <property type="match status" value="1"/>
</dbReference>
<dbReference type="InterPro" id="IPR000014">
    <property type="entry name" value="PAS"/>
</dbReference>
<dbReference type="CDD" id="cd00075">
    <property type="entry name" value="HATPase"/>
    <property type="match status" value="1"/>
</dbReference>
<dbReference type="InterPro" id="IPR003661">
    <property type="entry name" value="HisK_dim/P_dom"/>
</dbReference>
<evidence type="ECO:0000313" key="10">
    <source>
        <dbReference type="Proteomes" id="UP000320055"/>
    </source>
</evidence>
<dbReference type="RefSeq" id="WP_144864969.1">
    <property type="nucleotide sequence ID" value="NZ_LR213786.1"/>
</dbReference>
<name>A0A563VSN0_9CYAN</name>
<dbReference type="FunFam" id="3.30.565.10:FF:000006">
    <property type="entry name" value="Sensor histidine kinase WalK"/>
    <property type="match status" value="1"/>
</dbReference>
<dbReference type="GO" id="GO:0000155">
    <property type="term" value="F:phosphorelay sensor kinase activity"/>
    <property type="evidence" value="ECO:0007669"/>
    <property type="project" value="InterPro"/>
</dbReference>
<evidence type="ECO:0000259" key="8">
    <source>
        <dbReference type="PROSITE" id="PS50113"/>
    </source>
</evidence>
<dbReference type="InterPro" id="IPR000700">
    <property type="entry name" value="PAS-assoc_C"/>
</dbReference>
<dbReference type="NCBIfam" id="TIGR00229">
    <property type="entry name" value="sensory_box"/>
    <property type="match status" value="1"/>
</dbReference>
<dbReference type="Gene3D" id="3.30.450.20">
    <property type="entry name" value="PAS domain"/>
    <property type="match status" value="1"/>
</dbReference>
<evidence type="ECO:0000256" key="2">
    <source>
        <dbReference type="ARBA" id="ARBA00012438"/>
    </source>
</evidence>
<dbReference type="InterPro" id="IPR003594">
    <property type="entry name" value="HATPase_dom"/>
</dbReference>
<dbReference type="SMART" id="SM00388">
    <property type="entry name" value="HisKA"/>
    <property type="match status" value="1"/>
</dbReference>
<keyword evidence="6" id="KW-0902">Two-component regulatory system</keyword>
<dbReference type="SUPFAM" id="SSF55874">
    <property type="entry name" value="ATPase domain of HSP90 chaperone/DNA topoisomerase II/histidine kinase"/>
    <property type="match status" value="1"/>
</dbReference>
<evidence type="ECO:0000256" key="6">
    <source>
        <dbReference type="ARBA" id="ARBA00023012"/>
    </source>
</evidence>
<dbReference type="PRINTS" id="PR00344">
    <property type="entry name" value="BCTRLSENSOR"/>
</dbReference>
<dbReference type="EC" id="2.7.13.3" evidence="2"/>